<dbReference type="CDD" id="cd06257">
    <property type="entry name" value="DnaJ"/>
    <property type="match status" value="1"/>
</dbReference>
<dbReference type="InterPro" id="IPR001623">
    <property type="entry name" value="DnaJ_domain"/>
</dbReference>
<evidence type="ECO:0000313" key="3">
    <source>
        <dbReference type="EMBL" id="KAE9981108.1"/>
    </source>
</evidence>
<dbReference type="PANTHER" id="PTHR24074">
    <property type="entry name" value="CO-CHAPERONE PROTEIN DJLA"/>
    <property type="match status" value="1"/>
</dbReference>
<dbReference type="Proteomes" id="UP000433883">
    <property type="component" value="Unassembled WGS sequence"/>
</dbReference>
<protein>
    <recommendedName>
        <fullName evidence="2">J domain-containing protein</fullName>
    </recommendedName>
</protein>
<feature type="non-terminal residue" evidence="3">
    <location>
        <position position="309"/>
    </location>
</feature>
<dbReference type="PROSITE" id="PS00636">
    <property type="entry name" value="DNAJ_1"/>
    <property type="match status" value="1"/>
</dbReference>
<dbReference type="SUPFAM" id="SSF46565">
    <property type="entry name" value="Chaperone J-domain"/>
    <property type="match status" value="1"/>
</dbReference>
<dbReference type="EMBL" id="WNWQ01000064">
    <property type="protein sequence ID" value="KAE9981108.1"/>
    <property type="molecule type" value="Genomic_DNA"/>
</dbReference>
<dbReference type="Gene3D" id="1.10.287.110">
    <property type="entry name" value="DnaJ domain"/>
    <property type="match status" value="1"/>
</dbReference>
<feature type="domain" description="J" evidence="2">
    <location>
        <begin position="5"/>
        <end position="71"/>
    </location>
</feature>
<dbReference type="InterPro" id="IPR050817">
    <property type="entry name" value="DjlA_DnaK_co-chaperone"/>
</dbReference>
<dbReference type="InterPro" id="IPR036869">
    <property type="entry name" value="J_dom_sf"/>
</dbReference>
<name>A0A8H3V5L7_VENIN</name>
<gene>
    <name evidence="3" type="ORF">BLS_007881</name>
</gene>
<dbReference type="AlphaFoldDB" id="A0A8H3V5L7"/>
<organism evidence="3 4">
    <name type="scientific">Venturia inaequalis</name>
    <name type="common">Apple scab fungus</name>
    <dbReference type="NCBI Taxonomy" id="5025"/>
    <lineage>
        <taxon>Eukaryota</taxon>
        <taxon>Fungi</taxon>
        <taxon>Dikarya</taxon>
        <taxon>Ascomycota</taxon>
        <taxon>Pezizomycotina</taxon>
        <taxon>Dothideomycetes</taxon>
        <taxon>Pleosporomycetidae</taxon>
        <taxon>Venturiales</taxon>
        <taxon>Venturiaceae</taxon>
        <taxon>Venturia</taxon>
    </lineage>
</organism>
<feature type="compositionally biased region" description="Polar residues" evidence="1">
    <location>
        <begin position="111"/>
        <end position="136"/>
    </location>
</feature>
<feature type="region of interest" description="Disordered" evidence="1">
    <location>
        <begin position="80"/>
        <end position="136"/>
    </location>
</feature>
<feature type="compositionally biased region" description="Low complexity" evidence="1">
    <location>
        <begin position="94"/>
        <end position="110"/>
    </location>
</feature>
<sequence length="309" mass="34607">APFYNHYNALGIEQEATKTEIKRAWKNAVLRYHPDKNPTDPKKHAARFQAVQEAWEVLNDPYKKSNYDALYSPLRSHPGRAYATAKGPSQKYSQRAPPRAPKPAASQPSKNTYHSAPSPGPKNTTNTGSHQQTGTPSCSSDFASFLFETSGNGYEFKFYSSFKKPAEDASWKQSPSVPPFDFRSDPWGARESDSSKQQPSKNKIHGFKPGPEPFGFPGIPFRFCEGVFEPPTLKKPDLPKPKSLRKPPRQCTMMECSVNTVDLQNHVTAKKTFNMTPFGTYECIMYSPYGPGNSSQQSYHIPMDLKELG</sequence>
<dbReference type="Pfam" id="PF00226">
    <property type="entry name" value="DnaJ"/>
    <property type="match status" value="1"/>
</dbReference>
<dbReference type="InterPro" id="IPR018253">
    <property type="entry name" value="DnaJ_domain_CS"/>
</dbReference>
<evidence type="ECO:0000313" key="4">
    <source>
        <dbReference type="Proteomes" id="UP000433883"/>
    </source>
</evidence>
<dbReference type="PRINTS" id="PR00625">
    <property type="entry name" value="JDOMAIN"/>
</dbReference>
<evidence type="ECO:0000256" key="1">
    <source>
        <dbReference type="SAM" id="MobiDB-lite"/>
    </source>
</evidence>
<comment type="caution">
    <text evidence="3">The sequence shown here is derived from an EMBL/GenBank/DDBJ whole genome shotgun (WGS) entry which is preliminary data.</text>
</comment>
<dbReference type="PROSITE" id="PS50076">
    <property type="entry name" value="DNAJ_2"/>
    <property type="match status" value="1"/>
</dbReference>
<accession>A0A8H3V5L7</accession>
<proteinExistence type="predicted"/>
<feature type="compositionally biased region" description="Basic and acidic residues" evidence="1">
    <location>
        <begin position="182"/>
        <end position="194"/>
    </location>
</feature>
<evidence type="ECO:0000259" key="2">
    <source>
        <dbReference type="PROSITE" id="PS50076"/>
    </source>
</evidence>
<dbReference type="SMART" id="SM00271">
    <property type="entry name" value="DnaJ"/>
    <property type="match status" value="1"/>
</dbReference>
<feature type="region of interest" description="Disordered" evidence="1">
    <location>
        <begin position="168"/>
        <end position="209"/>
    </location>
</feature>
<reference evidence="3 4" key="1">
    <citation type="submission" date="2019-11" db="EMBL/GenBank/DDBJ databases">
        <title>Venturia inaequalis Genome Resource.</title>
        <authorList>
            <person name="Lichtner F.J."/>
        </authorList>
    </citation>
    <scope>NUCLEOTIDE SEQUENCE [LARGE SCALE GENOMIC DNA]</scope>
    <source>
        <strain evidence="3">Bline_iso_100314</strain>
    </source>
</reference>